<keyword evidence="2" id="KW-1185">Reference proteome</keyword>
<name>A0ACB5SRB8_AMBMO</name>
<accession>A0ACB5SRB8</accession>
<reference evidence="1" key="1">
    <citation type="submission" date="2023-04" db="EMBL/GenBank/DDBJ databases">
        <title>Ambrosiozyma monospora NBRC 10751.</title>
        <authorList>
            <person name="Ichikawa N."/>
            <person name="Sato H."/>
            <person name="Tonouchi N."/>
        </authorList>
    </citation>
    <scope>NUCLEOTIDE SEQUENCE</scope>
    <source>
        <strain evidence="1">NBRC 10751</strain>
    </source>
</reference>
<evidence type="ECO:0000313" key="2">
    <source>
        <dbReference type="Proteomes" id="UP001165064"/>
    </source>
</evidence>
<organism evidence="1 2">
    <name type="scientific">Ambrosiozyma monospora</name>
    <name type="common">Yeast</name>
    <name type="synonym">Endomycopsis monosporus</name>
    <dbReference type="NCBI Taxonomy" id="43982"/>
    <lineage>
        <taxon>Eukaryota</taxon>
        <taxon>Fungi</taxon>
        <taxon>Dikarya</taxon>
        <taxon>Ascomycota</taxon>
        <taxon>Saccharomycotina</taxon>
        <taxon>Pichiomycetes</taxon>
        <taxon>Pichiales</taxon>
        <taxon>Pichiaceae</taxon>
        <taxon>Ambrosiozyma</taxon>
    </lineage>
</organism>
<protein>
    <submittedName>
        <fullName evidence="1">Unnamed protein product</fullName>
    </submittedName>
</protein>
<evidence type="ECO:0000313" key="1">
    <source>
        <dbReference type="EMBL" id="GME70603.1"/>
    </source>
</evidence>
<gene>
    <name evidence="1" type="ORF">Amon02_000025600</name>
</gene>
<comment type="caution">
    <text evidence="1">The sequence shown here is derived from an EMBL/GenBank/DDBJ whole genome shotgun (WGS) entry which is preliminary data.</text>
</comment>
<sequence length="178" mass="20210">MPGDNTQMKEQIDTNEDEASNSISGATYRKTITSVEQAKQQLDTSGSQNKITTFCFLQECRLASESDVISLNTHLKQHHQCQSILSHHSKAAIIYPTSINIVPTRKYQPIINNISTPEFHNHISEIVITHNNKILPFILIYVPTYNNQKFQFLSELNQALKSIHEDRLIGGDFNSIQN</sequence>
<proteinExistence type="predicted"/>
<dbReference type="Proteomes" id="UP001165064">
    <property type="component" value="Unassembled WGS sequence"/>
</dbReference>
<dbReference type="EMBL" id="BSXS01000064">
    <property type="protein sequence ID" value="GME70603.1"/>
    <property type="molecule type" value="Genomic_DNA"/>
</dbReference>